<name>A0A8J3JNT8_9ACTN</name>
<dbReference type="Pfam" id="PF13460">
    <property type="entry name" value="NAD_binding_10"/>
    <property type="match status" value="1"/>
</dbReference>
<dbReference type="InterPro" id="IPR036291">
    <property type="entry name" value="NAD(P)-bd_dom_sf"/>
</dbReference>
<dbReference type="RefSeq" id="WP_203747201.1">
    <property type="nucleotide sequence ID" value="NZ_BONF01000019.1"/>
</dbReference>
<protein>
    <submittedName>
        <fullName evidence="2">NADH-flavin reductase</fullName>
    </submittedName>
</protein>
<dbReference type="Gene3D" id="3.40.50.720">
    <property type="entry name" value="NAD(P)-binding Rossmann-like Domain"/>
    <property type="match status" value="1"/>
</dbReference>
<dbReference type="EMBL" id="BONF01000019">
    <property type="protein sequence ID" value="GIF82275.1"/>
    <property type="molecule type" value="Genomic_DNA"/>
</dbReference>
<accession>A0A8J3JNT8</accession>
<keyword evidence="3" id="KW-1185">Reference proteome</keyword>
<evidence type="ECO:0000313" key="2">
    <source>
        <dbReference type="EMBL" id="GIF82275.1"/>
    </source>
</evidence>
<evidence type="ECO:0000313" key="3">
    <source>
        <dbReference type="Proteomes" id="UP000601223"/>
    </source>
</evidence>
<dbReference type="SUPFAM" id="SSF51735">
    <property type="entry name" value="NAD(P)-binding Rossmann-fold domains"/>
    <property type="match status" value="1"/>
</dbReference>
<dbReference type="PANTHER" id="PTHR15020:SF50">
    <property type="entry name" value="UPF0659 PROTEIN YMR090W"/>
    <property type="match status" value="1"/>
</dbReference>
<proteinExistence type="predicted"/>
<gene>
    <name evidence="2" type="ORF">Cba03nite_36240</name>
</gene>
<dbReference type="InterPro" id="IPR016040">
    <property type="entry name" value="NAD(P)-bd_dom"/>
</dbReference>
<dbReference type="PANTHER" id="PTHR15020">
    <property type="entry name" value="FLAVIN REDUCTASE-RELATED"/>
    <property type="match status" value="1"/>
</dbReference>
<dbReference type="Proteomes" id="UP000601223">
    <property type="component" value="Unassembled WGS sequence"/>
</dbReference>
<sequence>MDTHVAVLGATGRVGTLVVRQALDRDWSVTALVRDPARLSADVRCRSGLRIVTGSIDDPAAMGEVMSPAPAAVIVALGVRYRRGHPWSGIEGRPDVAPAAVRAALAAAPAGTRFVLLSAFGVGDSWRQLPAPVRALLATSSLRVAYRELAVAERLVAAATPPGVVVRAVTLTDGPTTGRADATGRPLRGNPKVSRADVAGLLLEGAAGRGVPAGRVLVAAG</sequence>
<dbReference type="AlphaFoldDB" id="A0A8J3JNT8"/>
<evidence type="ECO:0000259" key="1">
    <source>
        <dbReference type="Pfam" id="PF13460"/>
    </source>
</evidence>
<organism evidence="2 3">
    <name type="scientific">Catellatospora bangladeshensis</name>
    <dbReference type="NCBI Taxonomy" id="310355"/>
    <lineage>
        <taxon>Bacteria</taxon>
        <taxon>Bacillati</taxon>
        <taxon>Actinomycetota</taxon>
        <taxon>Actinomycetes</taxon>
        <taxon>Micromonosporales</taxon>
        <taxon>Micromonosporaceae</taxon>
        <taxon>Catellatospora</taxon>
    </lineage>
</organism>
<reference evidence="2 3" key="1">
    <citation type="submission" date="2021-01" db="EMBL/GenBank/DDBJ databases">
        <title>Whole genome shotgun sequence of Catellatospora bangladeshensis NBRC 107357.</title>
        <authorList>
            <person name="Komaki H."/>
            <person name="Tamura T."/>
        </authorList>
    </citation>
    <scope>NUCLEOTIDE SEQUENCE [LARGE SCALE GENOMIC DNA]</scope>
    <source>
        <strain evidence="2 3">NBRC 107357</strain>
    </source>
</reference>
<comment type="caution">
    <text evidence="2">The sequence shown here is derived from an EMBL/GenBank/DDBJ whole genome shotgun (WGS) entry which is preliminary data.</text>
</comment>
<feature type="domain" description="NAD(P)-binding" evidence="1">
    <location>
        <begin position="9"/>
        <end position="204"/>
    </location>
</feature>